<sequence>LVNVQLECDKRRSSLESLFCYDKPIPEEIIEEPIGISWMKKILDIILIVRTVNLKEIFFAPLALDRAYMWSLSWRVEESL</sequence>
<gene>
    <name evidence="1" type="ORF">PHJA_002189600</name>
</gene>
<protein>
    <submittedName>
        <fullName evidence="1">Uncharacterized protein</fullName>
    </submittedName>
</protein>
<name>A0A830CZL8_9LAMI</name>
<proteinExistence type="predicted"/>
<accession>A0A830CZL8</accession>
<dbReference type="EMBL" id="BMAC01000628">
    <property type="protein sequence ID" value="GFQ00456.1"/>
    <property type="molecule type" value="Genomic_DNA"/>
</dbReference>
<reference evidence="1" key="1">
    <citation type="submission" date="2020-07" db="EMBL/GenBank/DDBJ databases">
        <title>Ethylene signaling mediates host invasion by parasitic plants.</title>
        <authorList>
            <person name="Yoshida S."/>
        </authorList>
    </citation>
    <scope>NUCLEOTIDE SEQUENCE</scope>
    <source>
        <strain evidence="1">Okayama</strain>
    </source>
</reference>
<evidence type="ECO:0000313" key="1">
    <source>
        <dbReference type="EMBL" id="GFQ00456.1"/>
    </source>
</evidence>
<keyword evidence="2" id="KW-1185">Reference proteome</keyword>
<organism evidence="1 2">
    <name type="scientific">Phtheirospermum japonicum</name>
    <dbReference type="NCBI Taxonomy" id="374723"/>
    <lineage>
        <taxon>Eukaryota</taxon>
        <taxon>Viridiplantae</taxon>
        <taxon>Streptophyta</taxon>
        <taxon>Embryophyta</taxon>
        <taxon>Tracheophyta</taxon>
        <taxon>Spermatophyta</taxon>
        <taxon>Magnoliopsida</taxon>
        <taxon>eudicotyledons</taxon>
        <taxon>Gunneridae</taxon>
        <taxon>Pentapetalae</taxon>
        <taxon>asterids</taxon>
        <taxon>lamiids</taxon>
        <taxon>Lamiales</taxon>
        <taxon>Orobanchaceae</taxon>
        <taxon>Orobanchaceae incertae sedis</taxon>
        <taxon>Phtheirospermum</taxon>
    </lineage>
</organism>
<dbReference type="Proteomes" id="UP000653305">
    <property type="component" value="Unassembled WGS sequence"/>
</dbReference>
<dbReference type="AlphaFoldDB" id="A0A830CZL8"/>
<feature type="non-terminal residue" evidence="1">
    <location>
        <position position="1"/>
    </location>
</feature>
<evidence type="ECO:0000313" key="2">
    <source>
        <dbReference type="Proteomes" id="UP000653305"/>
    </source>
</evidence>
<comment type="caution">
    <text evidence="1">The sequence shown here is derived from an EMBL/GenBank/DDBJ whole genome shotgun (WGS) entry which is preliminary data.</text>
</comment>